<dbReference type="Pfam" id="PF14476">
    <property type="entry name" value="Chloroplast_duf"/>
    <property type="match status" value="1"/>
</dbReference>
<evidence type="ECO:0000313" key="3">
    <source>
        <dbReference type="Proteomes" id="UP000824469"/>
    </source>
</evidence>
<sequence>MIVAKLRLVAAAAAYRAEMHAVLADQRDGWNKLFHSSLTNITLAALILQALPNNISNSSIASTLLYGASAALMCGVNKIQPSQLAEEQRMAARLFRQLNTDIHTNLALPTHLRQERSAQSFLSRAYEAVLALDKSYPLPLFPGMRDKFPEIVEPAVWWPQEEEEDDSAPQLSQSQSHGNTRSIVNGWSVELEKELRGVSETLRSGDISEFVGLSKKILQVNTILTIAAPLLTGTAGALNMMQNNSSLSMSMVAGVAGVLASTLSHGGQIGMIFEMYRNCAGFYHFLDSSISRTLKQSNPEMRENGELFHWKLALHLGRDPHSPLSDSSSKFAGKLF</sequence>
<accession>A0AA38FDN0</accession>
<proteinExistence type="predicted"/>
<dbReference type="EMBL" id="JAHRHJ020000010">
    <property type="protein sequence ID" value="KAH9298793.1"/>
    <property type="molecule type" value="Genomic_DNA"/>
</dbReference>
<gene>
    <name evidence="2" type="ORF">KI387_030475</name>
</gene>
<dbReference type="OMA" id="NGDAGSW"/>
<dbReference type="AlphaFoldDB" id="A0AA38FDN0"/>
<feature type="region of interest" description="Disordered" evidence="1">
    <location>
        <begin position="160"/>
        <end position="180"/>
    </location>
</feature>
<dbReference type="PANTHER" id="PTHR33358:SF12">
    <property type="entry name" value="F-BOX PROTEIN WITH A DOMAIN PROTEIN"/>
    <property type="match status" value="1"/>
</dbReference>
<evidence type="ECO:0000313" key="2">
    <source>
        <dbReference type="EMBL" id="KAH9298793.1"/>
    </source>
</evidence>
<dbReference type="InterPro" id="IPR027949">
    <property type="entry name" value="Chloroplast_duf"/>
</dbReference>
<evidence type="ECO:0000256" key="1">
    <source>
        <dbReference type="SAM" id="MobiDB-lite"/>
    </source>
</evidence>
<protein>
    <recommendedName>
        <fullName evidence="4">F-box protein</fullName>
    </recommendedName>
</protein>
<dbReference type="Proteomes" id="UP000824469">
    <property type="component" value="Unassembled WGS sequence"/>
</dbReference>
<comment type="caution">
    <text evidence="2">The sequence shown here is derived from an EMBL/GenBank/DDBJ whole genome shotgun (WGS) entry which is preliminary data.</text>
</comment>
<dbReference type="PANTHER" id="PTHR33358">
    <property type="entry name" value="F-BOX PROTEIN WITH A DOMAIN PROTEIN"/>
    <property type="match status" value="1"/>
</dbReference>
<evidence type="ECO:0008006" key="4">
    <source>
        <dbReference type="Google" id="ProtNLM"/>
    </source>
</evidence>
<feature type="compositionally biased region" description="Polar residues" evidence="1">
    <location>
        <begin position="169"/>
        <end position="180"/>
    </location>
</feature>
<reference evidence="2 3" key="1">
    <citation type="journal article" date="2021" name="Nat. Plants">
        <title>The Taxus genome provides insights into paclitaxel biosynthesis.</title>
        <authorList>
            <person name="Xiong X."/>
            <person name="Gou J."/>
            <person name="Liao Q."/>
            <person name="Li Y."/>
            <person name="Zhou Q."/>
            <person name="Bi G."/>
            <person name="Li C."/>
            <person name="Du R."/>
            <person name="Wang X."/>
            <person name="Sun T."/>
            <person name="Guo L."/>
            <person name="Liang H."/>
            <person name="Lu P."/>
            <person name="Wu Y."/>
            <person name="Zhang Z."/>
            <person name="Ro D.K."/>
            <person name="Shang Y."/>
            <person name="Huang S."/>
            <person name="Yan J."/>
        </authorList>
    </citation>
    <scope>NUCLEOTIDE SEQUENCE [LARGE SCALE GENOMIC DNA]</scope>
    <source>
        <strain evidence="2">Ta-2019</strain>
    </source>
</reference>
<name>A0AA38FDN0_TAXCH</name>
<keyword evidence="3" id="KW-1185">Reference proteome</keyword>
<organism evidence="2 3">
    <name type="scientific">Taxus chinensis</name>
    <name type="common">Chinese yew</name>
    <name type="synonym">Taxus wallichiana var. chinensis</name>
    <dbReference type="NCBI Taxonomy" id="29808"/>
    <lineage>
        <taxon>Eukaryota</taxon>
        <taxon>Viridiplantae</taxon>
        <taxon>Streptophyta</taxon>
        <taxon>Embryophyta</taxon>
        <taxon>Tracheophyta</taxon>
        <taxon>Spermatophyta</taxon>
        <taxon>Pinopsida</taxon>
        <taxon>Pinidae</taxon>
        <taxon>Conifers II</taxon>
        <taxon>Cupressales</taxon>
        <taxon>Taxaceae</taxon>
        <taxon>Taxus</taxon>
    </lineage>
</organism>